<dbReference type="EMBL" id="SZZH01000005">
    <property type="protein sequence ID" value="TKV57360.1"/>
    <property type="molecule type" value="Genomic_DNA"/>
</dbReference>
<dbReference type="InterPro" id="IPR025101">
    <property type="entry name" value="DUF4012"/>
</dbReference>
<evidence type="ECO:0000256" key="2">
    <source>
        <dbReference type="SAM" id="Phobius"/>
    </source>
</evidence>
<evidence type="ECO:0000313" key="4">
    <source>
        <dbReference type="Proteomes" id="UP000306985"/>
    </source>
</evidence>
<reference evidence="3 4" key="1">
    <citation type="submission" date="2019-05" db="EMBL/GenBank/DDBJ databases">
        <title>Nakamurella sp. N5BH11, whole genome shotgun sequence.</title>
        <authorList>
            <person name="Tuo L."/>
        </authorList>
    </citation>
    <scope>NUCLEOTIDE SEQUENCE [LARGE SCALE GENOMIC DNA]</scope>
    <source>
        <strain evidence="3 4">N5BH11</strain>
    </source>
</reference>
<feature type="region of interest" description="Disordered" evidence="1">
    <location>
        <begin position="1"/>
        <end position="22"/>
    </location>
</feature>
<name>A0A4U6QBL2_9ACTN</name>
<keyword evidence="2" id="KW-1133">Transmembrane helix</keyword>
<dbReference type="AlphaFoldDB" id="A0A4U6QBL2"/>
<evidence type="ECO:0000256" key="1">
    <source>
        <dbReference type="SAM" id="MobiDB-lite"/>
    </source>
</evidence>
<sequence length="624" mass="65486">MQFADRRRLTPEEKAAEQEARRKRRRRRRVIGWSMIAAGCLVLLAGGWVAFRAYQAYTNLDAAATRVQDLQEQLGGDGAGVDSLDEAAARQTISDLQADAAAARSAVSDPLYRMATGLPLVGANLDAVGTVSNTVNSLAQDVMPPLLDVATTLRPENLAPKDGVIPLAPIQQISPTLQNADAAIDQALVDVGGIDRSALAQPVADAVTKLGDKLVQAADLTDPAARIARLAPAMLGADGPRTWLVVFQNPAEPRATGGIFGSFALIRADQGKIEILDQGASSRSIGWFQQPIAELTATEKGLFGDLPGQFPQDVNLTPDYERAAQLYTDMYMARTGTSVDGVLALDPVVLSYALKGAPAIEVGNGVTLDSGDLVEALLSRAYAQFDENDQAARDEFLAAATGKIFSTVMSGGVNSRAVIEGLRQGVREHRVLIQSNNVGEQADLSNTDLTGQLDGLGATRPTVGVFLNDATAAKLGYYLQPKVVVTDGDCRTDGRRLLDVSVTLTSDAPSTATPLPGYVLGDSELGAQHGVLTDVLVTAPLGGGIVSATRDGGDTAYSRGEIDGHETGSAPIQLLPGETKTVVFQVLSPVGSPATDVAPRLVTSPLVSPWTTEVGAYRVCRAEG</sequence>
<organism evidence="3 4">
    <name type="scientific">Nakamurella flava</name>
    <dbReference type="NCBI Taxonomy" id="2576308"/>
    <lineage>
        <taxon>Bacteria</taxon>
        <taxon>Bacillati</taxon>
        <taxon>Actinomycetota</taxon>
        <taxon>Actinomycetes</taxon>
        <taxon>Nakamurellales</taxon>
        <taxon>Nakamurellaceae</taxon>
        <taxon>Nakamurella</taxon>
    </lineage>
</organism>
<gene>
    <name evidence="3" type="ORF">FDO65_17705</name>
</gene>
<feature type="transmembrane region" description="Helical" evidence="2">
    <location>
        <begin position="30"/>
        <end position="51"/>
    </location>
</feature>
<dbReference type="OrthoDB" id="3203519at2"/>
<proteinExistence type="predicted"/>
<keyword evidence="2" id="KW-0812">Transmembrane</keyword>
<dbReference type="Proteomes" id="UP000306985">
    <property type="component" value="Unassembled WGS sequence"/>
</dbReference>
<keyword evidence="2" id="KW-0472">Membrane</keyword>
<feature type="compositionally biased region" description="Basic and acidic residues" evidence="1">
    <location>
        <begin position="1"/>
        <end position="20"/>
    </location>
</feature>
<dbReference type="RefSeq" id="WP_137451064.1">
    <property type="nucleotide sequence ID" value="NZ_SZZH01000005.1"/>
</dbReference>
<comment type="caution">
    <text evidence="3">The sequence shown here is derived from an EMBL/GenBank/DDBJ whole genome shotgun (WGS) entry which is preliminary data.</text>
</comment>
<keyword evidence="4" id="KW-1185">Reference proteome</keyword>
<protein>
    <submittedName>
        <fullName evidence="3">DUF4012 domain-containing protein</fullName>
    </submittedName>
</protein>
<evidence type="ECO:0000313" key="3">
    <source>
        <dbReference type="EMBL" id="TKV57360.1"/>
    </source>
</evidence>
<accession>A0A4U6QBL2</accession>
<dbReference type="Pfam" id="PF13196">
    <property type="entry name" value="DUF4012"/>
    <property type="match status" value="1"/>
</dbReference>